<feature type="compositionally biased region" description="Basic residues" evidence="3">
    <location>
        <begin position="211"/>
        <end position="220"/>
    </location>
</feature>
<feature type="region of interest" description="Disordered" evidence="3">
    <location>
        <begin position="796"/>
        <end position="816"/>
    </location>
</feature>
<dbReference type="SUPFAM" id="SSF46565">
    <property type="entry name" value="Chaperone J-domain"/>
    <property type="match status" value="1"/>
</dbReference>
<proteinExistence type="predicted"/>
<feature type="coiled-coil region" evidence="2">
    <location>
        <begin position="649"/>
        <end position="676"/>
    </location>
</feature>
<dbReference type="PROSITE" id="PS50848">
    <property type="entry name" value="START"/>
    <property type="match status" value="1"/>
</dbReference>
<dbReference type="EMBL" id="CM000138">
    <property type="protein sequence ID" value="EEE55043.1"/>
    <property type="molecule type" value="Genomic_DNA"/>
</dbReference>
<feature type="compositionally biased region" description="Basic and acidic residues" evidence="3">
    <location>
        <begin position="576"/>
        <end position="587"/>
    </location>
</feature>
<feature type="compositionally biased region" description="Polar residues" evidence="3">
    <location>
        <begin position="796"/>
        <end position="808"/>
    </location>
</feature>
<evidence type="ECO:0000256" key="2">
    <source>
        <dbReference type="SAM" id="Coils"/>
    </source>
</evidence>
<evidence type="ECO:0000256" key="3">
    <source>
        <dbReference type="SAM" id="MobiDB-lite"/>
    </source>
</evidence>
<feature type="region of interest" description="Disordered" evidence="3">
    <location>
        <begin position="208"/>
        <end position="234"/>
    </location>
</feature>
<accession>B9EY80</accession>
<keyword evidence="1 2" id="KW-0175">Coiled coil</keyword>
<feature type="region of interest" description="Disordered" evidence="3">
    <location>
        <begin position="1268"/>
        <end position="1298"/>
    </location>
</feature>
<dbReference type="GO" id="GO:0008289">
    <property type="term" value="F:lipid binding"/>
    <property type="evidence" value="ECO:0007669"/>
    <property type="project" value="InterPro"/>
</dbReference>
<feature type="compositionally biased region" description="Basic and acidic residues" evidence="3">
    <location>
        <begin position="1436"/>
        <end position="1464"/>
    </location>
</feature>
<name>B9EY80_ORYSJ</name>
<protein>
    <recommendedName>
        <fullName evidence="4">START domain-containing protein</fullName>
    </recommendedName>
</protein>
<sequence length="1676" mass="185792">MASLPLPWRSSQPQQPPSLDACSGPPLDKLGALKRLFALIVQGIDIASLPIAAVEAADERHRGQPGRCASRGAPWRPSSQQRDGRRHHRHHGGVGGSPRYRLWLHRSRLEPLPTPTAAADTEEQRLRLENAVQTNSRRPLYDNDDKPRILELATRVLDELVEMCSSSEPLWVRGVETDRDILNYDEYPLLLFPSPLLFARSPIRREGRGWRSSRRRRRPRGTGSGGGTRRKASSTDAAAAYGDVFGGPPQFAVAFDGVPADYGEVFGGVAASCSIPYLDLPPAAARDDGAGAGAYGEIFGRFDFGDFAEPYEDLLAEAVALAAEIASSSESSRSSVRKESGQLDADPSILHQHYSTVGYDQHFDEDEFSPISSPPDSGKQFSMSYNKATRGRPDDIVKMTTCMVEPPISYVVDSRNISNKSAMDQVVVVDCDTFANGEKGSMGLTFPSSSSLKSASSDSVADQNLHTPICHPISKNDCEDEDYHKRLSTHSASSEEVPSPDYPFLRVSNNSLHTQPIKVQPPLLAPSKLLNKKESKANGEKGSTGLTFPSSSSVKSASSDPMADQNLHTPTCHPISKTDCEDEDYHKRLSTHSASSEDVPSPDYPFLRVPNNSLHTQPIKVQPPSKLLNKKESKANGDSEVSTNSAAAAAAIKEAMEFAEARLKAAKELMERKGDSFKLRKKPGHHRGTKSTELKESMAPEEVRVYDEKLTMRRIVKEEKTYEETALVNKNGDSSAVNLTHCDHNEKGVLQPRKPQHTAQSGSKLEQLGKWTSGAEFYVLISPDQKCKTNSVTCEGDNVQTTNPSSKLGQFEKGKGETTSGDFVGCGKSWDGGDIAELRMEHVNLREYAIGSTEDGCKAPTAPEISFSNEKPTYQESTETHFKECVGAQNYQERYGDDGAFEISCVDSSKLHAPEIPGASLESCISGGHCNGNKSPSDASTKETTSLGESNKENNNIEALEVPCADEMQSQILQEYHEFRNENIDEKKASQVKVSKLEESVEYYETPNFQKSSSTAHGETETVEKEKMFSFSDELRPQNKNIGITEAPPESLIHKEIKKFGTEEKAYITLEGDVVQKSGSLEREANITLESASANENEEAEEANAFVEGINVMETHVSTYGTSVEDSDQIQDSENRMDGMGDLVSHGNEEAAKDPWLDNSEKSQVEEIFSHEEGQLSVEGGIDGGPNDAYAGVNAINDGNGNDSETKVIIDDGTDFNTKMSTCSKELSASFLESSASMQHLSQIDKSIAAQTSDKSTPLENLGEDCREREFPEENSTALEQGQAIGSKMEGDDKDKQSKLNVKDQKYFHLDSYIVPKFTENTTLNFVQKLIDETPDGQRIEGRENVKKTLRETEKEVLHRLDEDKEIYKMEREKEQAKERSRRELEEEKERERERAKDRLAVQRATKEAHERAFAEARAKAERIALERITLARQRASAEAREKEEKATAEAATEKASREARLKAERAAVERATAEARERAIEKAKAAADAKERMERFRSSFKDSFKSTNQDNQLDKQFQKTASNNYERSTDSSNQVVEFESALRHKARSEREHRTAERAAKALAEKNMRDMLAQREQAERHRLAEYLDPEVKRWSNGKEGNLRALLSTLQYILGSDNGWQSVPLTDLITATAVKKAYRRATLCVHPDKLQQRGATIRQKYICEKVFDLLKNGSDRS</sequence>
<feature type="region of interest" description="Disordered" evidence="3">
    <location>
        <begin position="931"/>
        <end position="954"/>
    </location>
</feature>
<feature type="compositionally biased region" description="Polar residues" evidence="3">
    <location>
        <begin position="932"/>
        <end position="954"/>
    </location>
</feature>
<dbReference type="Proteomes" id="UP000007752">
    <property type="component" value="Chromosome 1"/>
</dbReference>
<feature type="coiled-coil region" evidence="2">
    <location>
        <begin position="1546"/>
        <end position="1581"/>
    </location>
</feature>
<dbReference type="Gene3D" id="1.10.287.110">
    <property type="entry name" value="DnaJ domain"/>
    <property type="match status" value="1"/>
</dbReference>
<feature type="region of interest" description="Disordered" evidence="3">
    <location>
        <begin position="484"/>
        <end position="507"/>
    </location>
</feature>
<dbReference type="HOGENOM" id="CLU_005658_0_0_1"/>
<feature type="region of interest" description="Disordered" evidence="3">
    <location>
        <begin position="58"/>
        <end position="96"/>
    </location>
</feature>
<dbReference type="PANTHER" id="PTHR23172:SF100">
    <property type="entry name" value="OS01G0634300 PROTEIN"/>
    <property type="match status" value="1"/>
</dbReference>
<gene>
    <name evidence="5" type="ORF">OsJ_02730</name>
</gene>
<organism evidence="5">
    <name type="scientific">Oryza sativa subsp. japonica</name>
    <name type="common">Rice</name>
    <dbReference type="NCBI Taxonomy" id="39947"/>
    <lineage>
        <taxon>Eukaryota</taxon>
        <taxon>Viridiplantae</taxon>
        <taxon>Streptophyta</taxon>
        <taxon>Embryophyta</taxon>
        <taxon>Tracheophyta</taxon>
        <taxon>Spermatophyta</taxon>
        <taxon>Magnoliopsida</taxon>
        <taxon>Liliopsida</taxon>
        <taxon>Poales</taxon>
        <taxon>Poaceae</taxon>
        <taxon>BOP clade</taxon>
        <taxon>Oryzoideae</taxon>
        <taxon>Oryzeae</taxon>
        <taxon>Oryzinae</taxon>
        <taxon>Oryza</taxon>
        <taxon>Oryza sativa</taxon>
    </lineage>
</organism>
<feature type="region of interest" description="Disordered" evidence="3">
    <location>
        <begin position="1364"/>
        <end position="1405"/>
    </location>
</feature>
<reference evidence="5" key="1">
    <citation type="journal article" date="2005" name="PLoS Biol.">
        <title>The genomes of Oryza sativa: a history of duplications.</title>
        <authorList>
            <person name="Yu J."/>
            <person name="Wang J."/>
            <person name="Lin W."/>
            <person name="Li S."/>
            <person name="Li H."/>
            <person name="Zhou J."/>
            <person name="Ni P."/>
            <person name="Dong W."/>
            <person name="Hu S."/>
            <person name="Zeng C."/>
            <person name="Zhang J."/>
            <person name="Zhang Y."/>
            <person name="Li R."/>
            <person name="Xu Z."/>
            <person name="Li S."/>
            <person name="Li X."/>
            <person name="Zheng H."/>
            <person name="Cong L."/>
            <person name="Lin L."/>
            <person name="Yin J."/>
            <person name="Geng J."/>
            <person name="Li G."/>
            <person name="Shi J."/>
            <person name="Liu J."/>
            <person name="Lv H."/>
            <person name="Li J."/>
            <person name="Wang J."/>
            <person name="Deng Y."/>
            <person name="Ran L."/>
            <person name="Shi X."/>
            <person name="Wang X."/>
            <person name="Wu Q."/>
            <person name="Li C."/>
            <person name="Ren X."/>
            <person name="Wang J."/>
            <person name="Wang X."/>
            <person name="Li D."/>
            <person name="Liu D."/>
            <person name="Zhang X."/>
            <person name="Ji Z."/>
            <person name="Zhao W."/>
            <person name="Sun Y."/>
            <person name="Zhang Z."/>
            <person name="Bao J."/>
            <person name="Han Y."/>
            <person name="Dong L."/>
            <person name="Ji J."/>
            <person name="Chen P."/>
            <person name="Wu S."/>
            <person name="Liu J."/>
            <person name="Xiao Y."/>
            <person name="Bu D."/>
            <person name="Tan J."/>
            <person name="Yang L."/>
            <person name="Ye C."/>
            <person name="Zhang J."/>
            <person name="Xu J."/>
            <person name="Zhou Y."/>
            <person name="Yu Y."/>
            <person name="Zhang B."/>
            <person name="Zhuang S."/>
            <person name="Wei H."/>
            <person name="Liu B."/>
            <person name="Lei M."/>
            <person name="Yu H."/>
            <person name="Li Y."/>
            <person name="Xu H."/>
            <person name="Wei S."/>
            <person name="He X."/>
            <person name="Fang L."/>
            <person name="Zhang Z."/>
            <person name="Zhang Y."/>
            <person name="Huang X."/>
            <person name="Su Z."/>
            <person name="Tong W."/>
            <person name="Li J."/>
            <person name="Tong Z."/>
            <person name="Li S."/>
            <person name="Ye J."/>
            <person name="Wang L."/>
            <person name="Fang L."/>
            <person name="Lei T."/>
            <person name="Chen C."/>
            <person name="Chen H."/>
            <person name="Xu Z."/>
            <person name="Li H."/>
            <person name="Huang H."/>
            <person name="Zhang F."/>
            <person name="Xu H."/>
            <person name="Li N."/>
            <person name="Zhao C."/>
            <person name="Li S."/>
            <person name="Dong L."/>
            <person name="Huang Y."/>
            <person name="Li L."/>
            <person name="Xi Y."/>
            <person name="Qi Q."/>
            <person name="Li W."/>
            <person name="Zhang B."/>
            <person name="Hu W."/>
            <person name="Zhang Y."/>
            <person name="Tian X."/>
            <person name="Jiao Y."/>
            <person name="Liang X."/>
            <person name="Jin J."/>
            <person name="Gao L."/>
            <person name="Zheng W."/>
            <person name="Hao B."/>
            <person name="Liu S."/>
            <person name="Wang W."/>
            <person name="Yuan L."/>
            <person name="Cao M."/>
            <person name="McDermott J."/>
            <person name="Samudrala R."/>
            <person name="Wang J."/>
            <person name="Wong G.K."/>
            <person name="Yang H."/>
        </authorList>
    </citation>
    <scope>NUCLEOTIDE SEQUENCE [LARGE SCALE GENOMIC DNA]</scope>
</reference>
<feature type="compositionally biased region" description="Low complexity" evidence="3">
    <location>
        <begin position="550"/>
        <end position="559"/>
    </location>
</feature>
<feature type="domain" description="START" evidence="4">
    <location>
        <begin position="142"/>
        <end position="200"/>
    </location>
</feature>
<feature type="region of interest" description="Disordered" evidence="3">
    <location>
        <begin position="1434"/>
        <end position="1464"/>
    </location>
</feature>
<dbReference type="FunFam" id="1.10.287.110:FF:000009">
    <property type="entry name" value="Auxilin-related protein 1"/>
    <property type="match status" value="1"/>
</dbReference>
<evidence type="ECO:0000259" key="4">
    <source>
        <dbReference type="PROSITE" id="PS50848"/>
    </source>
</evidence>
<evidence type="ECO:0000256" key="1">
    <source>
        <dbReference type="ARBA" id="ARBA00023054"/>
    </source>
</evidence>
<dbReference type="PANTHER" id="PTHR23172">
    <property type="entry name" value="AUXILIN/CYCLIN G-ASSOCIATED KINASE-RELATED"/>
    <property type="match status" value="1"/>
</dbReference>
<dbReference type="InterPro" id="IPR036869">
    <property type="entry name" value="J_dom_sf"/>
</dbReference>
<feature type="compositionally biased region" description="Low complexity" evidence="3">
    <location>
        <begin position="1"/>
        <end position="19"/>
    </location>
</feature>
<feature type="region of interest" description="Disordered" evidence="3">
    <location>
        <begin position="1"/>
        <end position="23"/>
    </location>
</feature>
<dbReference type="InterPro" id="IPR002913">
    <property type="entry name" value="START_lipid-bd_dom"/>
</dbReference>
<reference evidence="5" key="2">
    <citation type="submission" date="2008-12" db="EMBL/GenBank/DDBJ databases">
        <title>Improved gene annotation of the rice (Oryza sativa) genomes.</title>
        <authorList>
            <person name="Wang J."/>
            <person name="Li R."/>
            <person name="Fan W."/>
            <person name="Huang Q."/>
            <person name="Zhang J."/>
            <person name="Zhou Y."/>
            <person name="Hu Y."/>
            <person name="Zi S."/>
            <person name="Li J."/>
            <person name="Ni P."/>
            <person name="Zheng H."/>
            <person name="Zhang Y."/>
            <person name="Zhao M."/>
            <person name="Hao Q."/>
            <person name="McDermott J."/>
            <person name="Samudrala R."/>
            <person name="Kristiansen K."/>
            <person name="Wong G.K.-S."/>
        </authorList>
    </citation>
    <scope>NUCLEOTIDE SEQUENCE</scope>
</reference>
<feature type="region of interest" description="Disordered" evidence="3">
    <location>
        <begin position="534"/>
        <end position="643"/>
    </location>
</feature>
<evidence type="ECO:0000313" key="5">
    <source>
        <dbReference type="EMBL" id="EEE55043.1"/>
    </source>
</evidence>
<feature type="compositionally biased region" description="Basic and acidic residues" evidence="3">
    <location>
        <begin position="1289"/>
        <end position="1298"/>
    </location>
</feature>